<keyword evidence="4" id="KW-0472">Membrane</keyword>
<keyword evidence="7" id="KW-1185">Reference proteome</keyword>
<evidence type="ECO:0000256" key="2">
    <source>
        <dbReference type="ARBA" id="ARBA00022827"/>
    </source>
</evidence>
<feature type="domain" description="FAD-binding" evidence="5">
    <location>
        <begin position="20"/>
        <end position="359"/>
    </location>
</feature>
<dbReference type="Gene3D" id="3.30.70.2450">
    <property type="match status" value="1"/>
</dbReference>
<dbReference type="EMBL" id="CVMT01000009">
    <property type="protein sequence ID" value="CRG91368.1"/>
    <property type="molecule type" value="Genomic_DNA"/>
</dbReference>
<keyword evidence="4" id="KW-1133">Transmembrane helix</keyword>
<protein>
    <submittedName>
        <fullName evidence="6">Para-nitrophenol 4-monooxygenase</fullName>
    </submittedName>
</protein>
<feature type="transmembrane region" description="Helical" evidence="4">
    <location>
        <begin position="17"/>
        <end position="38"/>
    </location>
</feature>
<dbReference type="GO" id="GO:0005739">
    <property type="term" value="C:mitochondrion"/>
    <property type="evidence" value="ECO:0007669"/>
    <property type="project" value="TreeGrafter"/>
</dbReference>
<sequence>MSASNMSENQDSARSRGLLNVVVVGAGPSGILLSILLAKHGIKVDLLEATETLDEQPRAAHYASPAVYELRRAGIIDEVIERGFKPSSGCWRKASGEVIVGMRFDVIPDDPERMVVLPLDSLGKLMYSHLQKLQLVTVKWGHRVVNIGEEGDKAWVEAQSAWGLVRVEGDYVVGADGATSTIRKLLFGPNSFPGETLDAAIVATNVIHDFSQYGYWDTNYLVDPKNWCMVARIGRDDHLYRVSYSEVPGLTAEEYKKRQPARYKEIFPENLEPSQYTITNISPYKLQQRCAPAFRKGRFLLAADAAHVCNPFGGLGLTGGIADIGSLFDCLNGINQNIADDSILDKYAEIRRKLYVDVIDPTSRENFRRLWDQDPDKARENDEFFQTLVKAETDEELAMELTADLNILRHDFTQYYNKI</sequence>
<gene>
    <name evidence="6" type="ORF">PISL3812_08416</name>
</gene>
<dbReference type="PRINTS" id="PR00420">
    <property type="entry name" value="RNGMNOXGNASE"/>
</dbReference>
<dbReference type="GO" id="GO:0071949">
    <property type="term" value="F:FAD binding"/>
    <property type="evidence" value="ECO:0007669"/>
    <property type="project" value="InterPro"/>
</dbReference>
<keyword evidence="1" id="KW-0285">Flavoprotein</keyword>
<organism evidence="6 7">
    <name type="scientific">Talaromyces islandicus</name>
    <name type="common">Penicillium islandicum</name>
    <dbReference type="NCBI Taxonomy" id="28573"/>
    <lineage>
        <taxon>Eukaryota</taxon>
        <taxon>Fungi</taxon>
        <taxon>Dikarya</taxon>
        <taxon>Ascomycota</taxon>
        <taxon>Pezizomycotina</taxon>
        <taxon>Eurotiomycetes</taxon>
        <taxon>Eurotiomycetidae</taxon>
        <taxon>Eurotiales</taxon>
        <taxon>Trichocomaceae</taxon>
        <taxon>Talaromyces</taxon>
        <taxon>Talaromyces sect. Islandici</taxon>
    </lineage>
</organism>
<evidence type="ECO:0000256" key="3">
    <source>
        <dbReference type="ARBA" id="ARBA00023002"/>
    </source>
</evidence>
<evidence type="ECO:0000313" key="6">
    <source>
        <dbReference type="EMBL" id="CRG91368.1"/>
    </source>
</evidence>
<dbReference type="InterPro" id="IPR051205">
    <property type="entry name" value="UbiH/COQ6_monooxygenase"/>
</dbReference>
<dbReference type="InterPro" id="IPR002938">
    <property type="entry name" value="FAD-bd"/>
</dbReference>
<evidence type="ECO:0000259" key="5">
    <source>
        <dbReference type="Pfam" id="PF01494"/>
    </source>
</evidence>
<reference evidence="6 7" key="1">
    <citation type="submission" date="2015-04" db="EMBL/GenBank/DDBJ databases">
        <authorList>
            <person name="Syromyatnikov M.Y."/>
            <person name="Popov V.N."/>
        </authorList>
    </citation>
    <scope>NUCLEOTIDE SEQUENCE [LARGE SCALE GENOMIC DNA]</scope>
    <source>
        <strain evidence="6">WF-38-12</strain>
    </source>
</reference>
<dbReference type="InterPro" id="IPR036188">
    <property type="entry name" value="FAD/NAD-bd_sf"/>
</dbReference>
<dbReference type="PANTHER" id="PTHR43876">
    <property type="entry name" value="UBIQUINONE BIOSYNTHESIS MONOOXYGENASE COQ6, MITOCHONDRIAL"/>
    <property type="match status" value="1"/>
</dbReference>
<proteinExistence type="predicted"/>
<keyword evidence="3" id="KW-0560">Oxidoreductase</keyword>
<keyword evidence="6" id="KW-0503">Monooxygenase</keyword>
<keyword evidence="2" id="KW-0274">FAD</keyword>
<dbReference type="SUPFAM" id="SSF51905">
    <property type="entry name" value="FAD/NAD(P)-binding domain"/>
    <property type="match status" value="1"/>
</dbReference>
<name>A0A0U1M750_TALIS</name>
<evidence type="ECO:0000256" key="1">
    <source>
        <dbReference type="ARBA" id="ARBA00022630"/>
    </source>
</evidence>
<dbReference type="Pfam" id="PF01494">
    <property type="entry name" value="FAD_binding_3"/>
    <property type="match status" value="1"/>
</dbReference>
<dbReference type="OrthoDB" id="10016252at2759"/>
<dbReference type="OMA" id="NFHRLWD"/>
<dbReference type="GO" id="GO:0004497">
    <property type="term" value="F:monooxygenase activity"/>
    <property type="evidence" value="ECO:0007669"/>
    <property type="project" value="UniProtKB-KW"/>
</dbReference>
<dbReference type="PANTHER" id="PTHR43876:SF18">
    <property type="entry name" value="PUTATIVE (AFU_ORTHOLOGUE AFUA_3G09540)-RELATED"/>
    <property type="match status" value="1"/>
</dbReference>
<evidence type="ECO:0000313" key="7">
    <source>
        <dbReference type="Proteomes" id="UP000054383"/>
    </source>
</evidence>
<dbReference type="Gene3D" id="3.50.50.60">
    <property type="entry name" value="FAD/NAD(P)-binding domain"/>
    <property type="match status" value="1"/>
</dbReference>
<dbReference type="AlphaFoldDB" id="A0A0U1M750"/>
<evidence type="ECO:0000256" key="4">
    <source>
        <dbReference type="SAM" id="Phobius"/>
    </source>
</evidence>
<dbReference type="Proteomes" id="UP000054383">
    <property type="component" value="Unassembled WGS sequence"/>
</dbReference>
<dbReference type="STRING" id="28573.A0A0U1M750"/>
<accession>A0A0U1M750</accession>
<keyword evidence="4" id="KW-0812">Transmembrane</keyword>